<dbReference type="EMBL" id="CP019728">
    <property type="protein sequence ID" value="AQS52875.1"/>
    <property type="molecule type" value="Genomic_DNA"/>
</dbReference>
<dbReference type="RefSeq" id="WP_062467646.1">
    <property type="nucleotide sequence ID" value="NZ_CP019728.1"/>
</dbReference>
<sequence length="90" mass="10405">MIQAMMFLFSLLLGLLTWFLLTKSSEIVLVFDKKSVEKTLRFNGKIYFSFTILSFFSVLLNSQLIYTVILTIISIYTAFFSIRLASSLKK</sequence>
<keyword evidence="3" id="KW-1185">Reference proteome</keyword>
<dbReference type="AlphaFoldDB" id="A0A1S6IMV9"/>
<keyword evidence="1" id="KW-0812">Transmembrane</keyword>
<protein>
    <recommendedName>
        <fullName evidence="4">DUF3784 domain-containing protein</fullName>
    </recommendedName>
</protein>
<gene>
    <name evidence="2" type="ORF">BW727_100482</name>
</gene>
<proteinExistence type="predicted"/>
<dbReference type="KEGG" id="jda:BW727_100482"/>
<dbReference type="Proteomes" id="UP000188993">
    <property type="component" value="Chromosome"/>
</dbReference>
<organism evidence="2 3">
    <name type="scientific">Jeotgalibaca dankookensis</name>
    <dbReference type="NCBI Taxonomy" id="708126"/>
    <lineage>
        <taxon>Bacteria</taxon>
        <taxon>Bacillati</taxon>
        <taxon>Bacillota</taxon>
        <taxon>Bacilli</taxon>
        <taxon>Lactobacillales</taxon>
        <taxon>Carnobacteriaceae</taxon>
        <taxon>Jeotgalibaca</taxon>
    </lineage>
</organism>
<reference evidence="2 3" key="1">
    <citation type="journal article" date="2014" name="Int. J. Syst. Evol. Microbiol.">
        <title>Jeotgalibaca dankookensis gen. nov., sp. nov., a member of the family Carnobacteriaceae, isolated from seujeot (Korean traditional food).</title>
        <authorList>
            <person name="Lee D.G."/>
            <person name="Trujillo M.E."/>
            <person name="Kang H."/>
            <person name="Ahn T.Y."/>
        </authorList>
    </citation>
    <scope>NUCLEOTIDE SEQUENCE [LARGE SCALE GENOMIC DNA]</scope>
    <source>
        <strain evidence="2 3">EX-07</strain>
    </source>
</reference>
<keyword evidence="1" id="KW-1133">Transmembrane helix</keyword>
<name>A0A1S6IMV9_9LACT</name>
<keyword evidence="1" id="KW-0472">Membrane</keyword>
<evidence type="ECO:0008006" key="4">
    <source>
        <dbReference type="Google" id="ProtNLM"/>
    </source>
</evidence>
<evidence type="ECO:0000313" key="3">
    <source>
        <dbReference type="Proteomes" id="UP000188993"/>
    </source>
</evidence>
<evidence type="ECO:0000256" key="1">
    <source>
        <dbReference type="SAM" id="Phobius"/>
    </source>
</evidence>
<feature type="transmembrane region" description="Helical" evidence="1">
    <location>
        <begin position="48"/>
        <end position="80"/>
    </location>
</feature>
<accession>A0A1S6IMV9</accession>
<evidence type="ECO:0000313" key="2">
    <source>
        <dbReference type="EMBL" id="AQS52875.1"/>
    </source>
</evidence>